<name>A0A0F9M3N2_9ZZZZ</name>
<dbReference type="AlphaFoldDB" id="A0A0F9M3N2"/>
<feature type="non-terminal residue" evidence="2">
    <location>
        <position position="599"/>
    </location>
</feature>
<organism evidence="2">
    <name type="scientific">marine sediment metagenome</name>
    <dbReference type="NCBI Taxonomy" id="412755"/>
    <lineage>
        <taxon>unclassified sequences</taxon>
        <taxon>metagenomes</taxon>
        <taxon>ecological metagenomes</taxon>
    </lineage>
</organism>
<protein>
    <submittedName>
        <fullName evidence="2">Uncharacterized protein</fullName>
    </submittedName>
</protein>
<keyword evidence="1" id="KW-0175">Coiled coil</keyword>
<evidence type="ECO:0000313" key="2">
    <source>
        <dbReference type="EMBL" id="KKM63817.1"/>
    </source>
</evidence>
<comment type="caution">
    <text evidence="2">The sequence shown here is derived from an EMBL/GenBank/DDBJ whole genome shotgun (WGS) entry which is preliminary data.</text>
</comment>
<feature type="coiled-coil region" evidence="1">
    <location>
        <begin position="176"/>
        <end position="210"/>
    </location>
</feature>
<evidence type="ECO:0000256" key="1">
    <source>
        <dbReference type="SAM" id="Coils"/>
    </source>
</evidence>
<reference evidence="2" key="1">
    <citation type="journal article" date="2015" name="Nature">
        <title>Complex archaea that bridge the gap between prokaryotes and eukaryotes.</title>
        <authorList>
            <person name="Spang A."/>
            <person name="Saw J.H."/>
            <person name="Jorgensen S.L."/>
            <person name="Zaremba-Niedzwiedzka K."/>
            <person name="Martijn J."/>
            <person name="Lind A.E."/>
            <person name="van Eijk R."/>
            <person name="Schleper C."/>
            <person name="Guy L."/>
            <person name="Ettema T.J."/>
        </authorList>
    </citation>
    <scope>NUCLEOTIDE SEQUENCE</scope>
</reference>
<accession>A0A0F9M3N2</accession>
<gene>
    <name evidence="2" type="ORF">LCGC14_1507640</name>
</gene>
<dbReference type="EMBL" id="LAZR01011026">
    <property type="protein sequence ID" value="KKM63817.1"/>
    <property type="molecule type" value="Genomic_DNA"/>
</dbReference>
<sequence>MITVEVPGKGTVDFPDGTPEDVITGAIRSHFFSAEPTPAPEPNYNTIDVGPGAPSMEPDPVPAIRSPESRTRLASRASSYMPLLDPQPPGPVRYKVPQQTDPLEQVAAEVDAETGRAETDAIVTGLSRRKQQLELDQDVLEAQIGKKALESPSQTGKQRLLIATGQLRPEQFPEIEKDLEGSLEKSIAELEDLNKRIPNVQNMVQILRGQKLPEEQIRAEVFGGQTEPWVQPDIVASGAGGAGYKLARLAGAPVKKAIGRGLAAAVPAAAMEFPIGTAAEALEAGDHPIAAFFTSIALGFGSAFTIERLAEKGILKTARKLTQKYPKIAKKNLPKELFDSWKTEEASSAGKGPGIELDAEQTAIEAQLPETKPKVDKPLEPAPKERLLAETKTARAEAKQAATEARVKELYEKITTIQNRTGKPKAEVPEELKGAWNIMSEEVNQGSLEKSGYARITTYPEWFRGRGWSKSHFNAVVKKVESGRPLTDKQEGVFDDLITIAKDVNTTHPELVAAADIVDLEAKGFKPRAGKMAVGDIDPGDEVIIKGEKFEHKGFDAEGNAILEDGVPIKADPFEMVDVTAIKEVKEVTPPKITSKERL</sequence>
<proteinExistence type="predicted"/>